<organism evidence="1 2">
    <name type="scientific">Pelobacter propionicus (strain DSM 2379 / NBRC 103807 / OttBd1)</name>
    <dbReference type="NCBI Taxonomy" id="338966"/>
    <lineage>
        <taxon>Bacteria</taxon>
        <taxon>Pseudomonadati</taxon>
        <taxon>Thermodesulfobacteriota</taxon>
        <taxon>Desulfuromonadia</taxon>
        <taxon>Desulfuromonadales</taxon>
        <taxon>Desulfuromonadaceae</taxon>
        <taxon>Pelobacter</taxon>
    </lineage>
</organism>
<dbReference type="HOGENOM" id="CLU_1659096_0_0_7"/>
<dbReference type="KEGG" id="ppd:Ppro_3072"/>
<keyword evidence="2" id="KW-1185">Reference proteome</keyword>
<reference evidence="1 2" key="1">
    <citation type="submission" date="2006-10" db="EMBL/GenBank/DDBJ databases">
        <title>Complete sequence of chromosome of Pelobacter propionicus DSM 2379.</title>
        <authorList>
            <consortium name="US DOE Joint Genome Institute"/>
            <person name="Copeland A."/>
            <person name="Lucas S."/>
            <person name="Lapidus A."/>
            <person name="Barry K."/>
            <person name="Detter J.C."/>
            <person name="Glavina del Rio T."/>
            <person name="Hammon N."/>
            <person name="Israni S."/>
            <person name="Dalin E."/>
            <person name="Tice H."/>
            <person name="Pitluck S."/>
            <person name="Saunders E."/>
            <person name="Brettin T."/>
            <person name="Bruce D."/>
            <person name="Han C."/>
            <person name="Tapia R."/>
            <person name="Schmutz J."/>
            <person name="Larimer F."/>
            <person name="Land M."/>
            <person name="Hauser L."/>
            <person name="Kyrpides N."/>
            <person name="Kim E."/>
            <person name="Lovley D."/>
            <person name="Richardson P."/>
        </authorList>
    </citation>
    <scope>NUCLEOTIDE SEQUENCE [LARGE SCALE GENOMIC DNA]</scope>
    <source>
        <strain evidence="2">DSM 2379 / NBRC 103807 / OttBd1</strain>
    </source>
</reference>
<dbReference type="eggNOG" id="ENOG502ZEWT">
    <property type="taxonomic scope" value="Bacteria"/>
</dbReference>
<dbReference type="EMBL" id="CP000482">
    <property type="protein sequence ID" value="ABL00668.1"/>
    <property type="molecule type" value="Genomic_DNA"/>
</dbReference>
<gene>
    <name evidence="1" type="ordered locus">Ppro_3072</name>
</gene>
<proteinExistence type="predicted"/>
<name>A1ATJ7_PELPD</name>
<dbReference type="AlphaFoldDB" id="A1ATJ7"/>
<evidence type="ECO:0000313" key="1">
    <source>
        <dbReference type="EMBL" id="ABL00668.1"/>
    </source>
</evidence>
<evidence type="ECO:0000313" key="2">
    <source>
        <dbReference type="Proteomes" id="UP000006732"/>
    </source>
</evidence>
<sequence>MKNDQIETLATKRSSDLNANFIDGFADGWFMALKESYKMELDIKLTERKKNKISYYEWTQGPYYCFSEGQIIYDIREAHTCWREAIKKVNIACQIVAAKPNIPIKIADNVKGKTKFSVLEGYVKFILFKPDKERTKLIPHVCYNLSQNNFVNYLKTGNL</sequence>
<dbReference type="OrthoDB" id="5405476at2"/>
<accession>A1ATJ7</accession>
<dbReference type="RefSeq" id="WP_011736903.1">
    <property type="nucleotide sequence ID" value="NC_008609.1"/>
</dbReference>
<protein>
    <submittedName>
        <fullName evidence="1">Uncharacterized protein</fullName>
    </submittedName>
</protein>
<dbReference type="STRING" id="338966.Ppro_3072"/>
<dbReference type="Proteomes" id="UP000006732">
    <property type="component" value="Chromosome"/>
</dbReference>